<feature type="compositionally biased region" description="Low complexity" evidence="2">
    <location>
        <begin position="95"/>
        <end position="116"/>
    </location>
</feature>
<evidence type="ECO:0000256" key="2">
    <source>
        <dbReference type="SAM" id="MobiDB-lite"/>
    </source>
</evidence>
<evidence type="ECO:0000256" key="1">
    <source>
        <dbReference type="SAM" id="Coils"/>
    </source>
</evidence>
<protein>
    <submittedName>
        <fullName evidence="4">Uncharacterized protein</fullName>
    </submittedName>
</protein>
<keyword evidence="1" id="KW-0175">Coiled coil</keyword>
<accession>A0A7S3L9E3</accession>
<evidence type="ECO:0000313" key="4">
    <source>
        <dbReference type="EMBL" id="CAE0414873.1"/>
    </source>
</evidence>
<evidence type="ECO:0000256" key="3">
    <source>
        <dbReference type="SAM" id="SignalP"/>
    </source>
</evidence>
<feature type="signal peptide" evidence="3">
    <location>
        <begin position="1"/>
        <end position="18"/>
    </location>
</feature>
<dbReference type="AlphaFoldDB" id="A0A7S3L9E3"/>
<sequence>MMFVLAIVASLLASSAHAFAPVSQTRTSSTIALQFSAKKDEDFRTTLSSVFAAAFLVANVATVAPAFAVDDFADFGSSQVVAARSGGRSGGRASSGGNSRSYRSSAPSTTYKSYSSTTYVAPRPSTVIVAPPSYSMGYSYNPLGGLGNVAAGYALGSALNGGNSYQDARQEQEIRQSQYELQQAKMKELELEARLRALEGQQRPAAPAAPVPAQ</sequence>
<name>A0A7S3L9E3_9STRA</name>
<feature type="coiled-coil region" evidence="1">
    <location>
        <begin position="174"/>
        <end position="201"/>
    </location>
</feature>
<dbReference type="EMBL" id="HBIM01015257">
    <property type="protein sequence ID" value="CAE0414873.1"/>
    <property type="molecule type" value="Transcribed_RNA"/>
</dbReference>
<organism evidence="4">
    <name type="scientific">Amphora coffeiformis</name>
    <dbReference type="NCBI Taxonomy" id="265554"/>
    <lineage>
        <taxon>Eukaryota</taxon>
        <taxon>Sar</taxon>
        <taxon>Stramenopiles</taxon>
        <taxon>Ochrophyta</taxon>
        <taxon>Bacillariophyta</taxon>
        <taxon>Bacillariophyceae</taxon>
        <taxon>Bacillariophycidae</taxon>
        <taxon>Thalassiophysales</taxon>
        <taxon>Catenulaceae</taxon>
        <taxon>Amphora</taxon>
    </lineage>
</organism>
<keyword evidence="3" id="KW-0732">Signal</keyword>
<reference evidence="4" key="1">
    <citation type="submission" date="2021-01" db="EMBL/GenBank/DDBJ databases">
        <authorList>
            <person name="Corre E."/>
            <person name="Pelletier E."/>
            <person name="Niang G."/>
            <person name="Scheremetjew M."/>
            <person name="Finn R."/>
            <person name="Kale V."/>
            <person name="Holt S."/>
            <person name="Cochrane G."/>
            <person name="Meng A."/>
            <person name="Brown T."/>
            <person name="Cohen L."/>
        </authorList>
    </citation>
    <scope>NUCLEOTIDE SEQUENCE</scope>
    <source>
        <strain evidence="4">CCMP127</strain>
    </source>
</reference>
<feature type="region of interest" description="Disordered" evidence="2">
    <location>
        <begin position="83"/>
        <end position="116"/>
    </location>
</feature>
<proteinExistence type="predicted"/>
<gene>
    <name evidence="4" type="ORF">ACOF00016_LOCUS12053</name>
</gene>
<feature type="chain" id="PRO_5030638931" evidence="3">
    <location>
        <begin position="19"/>
        <end position="214"/>
    </location>
</feature>